<dbReference type="Proteomes" id="UP000298663">
    <property type="component" value="Unassembled WGS sequence"/>
</dbReference>
<dbReference type="SUPFAM" id="SSF57716">
    <property type="entry name" value="Glucocorticoid receptor-like (DNA-binding domain)"/>
    <property type="match status" value="1"/>
</dbReference>
<keyword evidence="6" id="KW-0238">DNA-binding</keyword>
<keyword evidence="3" id="KW-0863">Zinc-finger</keyword>
<keyword evidence="10" id="KW-0175">Coiled coil</keyword>
<keyword evidence="4" id="KW-0862">Zinc</keyword>
<evidence type="ECO:0000256" key="6">
    <source>
        <dbReference type="ARBA" id="ARBA00023125"/>
    </source>
</evidence>
<gene>
    <name evidence="12" type="ORF">L596_017921</name>
</gene>
<sequence>MRIAAAADGATSPSALSSLLNATASTLDCVVCGDRSTGNHYGVRCCEGCKGFFKRWLQNQNTFVCRQGTDSCVIDFDTRNRCQYCRLQKCLSLGMSGQPRQVLPVIDADLDSLPQPTALQQILLDPKMEENDEFPELDLKPYEEEVEQARSEVTAVQQRMHKFERLWKKETDEYLAKKAEFEQIEARYLDRRDVYLEALENRKRKLENAKSDYDTKMRRLNDAREGCFDRDYF</sequence>
<dbReference type="GO" id="GO:0005634">
    <property type="term" value="C:nucleus"/>
    <property type="evidence" value="ECO:0007669"/>
    <property type="project" value="UniProtKB-SubCell"/>
</dbReference>
<keyword evidence="13" id="KW-1185">Reference proteome</keyword>
<evidence type="ECO:0000256" key="5">
    <source>
        <dbReference type="ARBA" id="ARBA00023015"/>
    </source>
</evidence>
<dbReference type="CDD" id="cd06916">
    <property type="entry name" value="NR_DBD_like"/>
    <property type="match status" value="1"/>
</dbReference>
<dbReference type="AlphaFoldDB" id="A0A4U5N3T9"/>
<evidence type="ECO:0000256" key="1">
    <source>
        <dbReference type="ARBA" id="ARBA00004123"/>
    </source>
</evidence>
<dbReference type="GO" id="GO:0004879">
    <property type="term" value="F:nuclear receptor activity"/>
    <property type="evidence" value="ECO:0007669"/>
    <property type="project" value="TreeGrafter"/>
</dbReference>
<evidence type="ECO:0000256" key="8">
    <source>
        <dbReference type="ARBA" id="ARBA00023170"/>
    </source>
</evidence>
<reference evidence="12 13" key="1">
    <citation type="journal article" date="2015" name="Genome Biol.">
        <title>Comparative genomics of Steinernema reveals deeply conserved gene regulatory networks.</title>
        <authorList>
            <person name="Dillman A.R."/>
            <person name="Macchietto M."/>
            <person name="Porter C.F."/>
            <person name="Rogers A."/>
            <person name="Williams B."/>
            <person name="Antoshechkin I."/>
            <person name="Lee M.M."/>
            <person name="Goodwin Z."/>
            <person name="Lu X."/>
            <person name="Lewis E.E."/>
            <person name="Goodrich-Blair H."/>
            <person name="Stock S.P."/>
            <person name="Adams B.J."/>
            <person name="Sternberg P.W."/>
            <person name="Mortazavi A."/>
        </authorList>
    </citation>
    <scope>NUCLEOTIDE SEQUENCE [LARGE SCALE GENOMIC DNA]</scope>
    <source>
        <strain evidence="12 13">ALL</strain>
    </source>
</reference>
<dbReference type="GO" id="GO:0008270">
    <property type="term" value="F:zinc ion binding"/>
    <property type="evidence" value="ECO:0007669"/>
    <property type="project" value="UniProtKB-KW"/>
</dbReference>
<evidence type="ECO:0000256" key="4">
    <source>
        <dbReference type="ARBA" id="ARBA00022833"/>
    </source>
</evidence>
<dbReference type="Pfam" id="PF00105">
    <property type="entry name" value="zf-C4"/>
    <property type="match status" value="1"/>
</dbReference>
<keyword evidence="8" id="KW-0675">Receptor</keyword>
<evidence type="ECO:0000256" key="7">
    <source>
        <dbReference type="ARBA" id="ARBA00023163"/>
    </source>
</evidence>
<dbReference type="EMBL" id="AZBU02000005">
    <property type="protein sequence ID" value="TKR76843.1"/>
    <property type="molecule type" value="Genomic_DNA"/>
</dbReference>
<feature type="coiled-coil region" evidence="10">
    <location>
        <begin position="139"/>
        <end position="226"/>
    </location>
</feature>
<reference evidence="12 13" key="2">
    <citation type="journal article" date="2019" name="G3 (Bethesda)">
        <title>Hybrid Assembly of the Genome of the Entomopathogenic Nematode Steinernema carpocapsae Identifies the X-Chromosome.</title>
        <authorList>
            <person name="Serra L."/>
            <person name="Macchietto M."/>
            <person name="Macias-Munoz A."/>
            <person name="McGill C.J."/>
            <person name="Rodriguez I.M."/>
            <person name="Rodriguez B."/>
            <person name="Murad R."/>
            <person name="Mortazavi A."/>
        </authorList>
    </citation>
    <scope>NUCLEOTIDE SEQUENCE [LARGE SCALE GENOMIC DNA]</scope>
    <source>
        <strain evidence="12 13">ALL</strain>
    </source>
</reference>
<evidence type="ECO:0000256" key="9">
    <source>
        <dbReference type="ARBA" id="ARBA00023242"/>
    </source>
</evidence>
<accession>A0A4U5N3T9</accession>
<keyword evidence="9" id="KW-0539">Nucleus</keyword>
<keyword evidence="2" id="KW-0479">Metal-binding</keyword>
<dbReference type="SMART" id="SM00399">
    <property type="entry name" value="ZnF_C4"/>
    <property type="match status" value="1"/>
</dbReference>
<dbReference type="PANTHER" id="PTHR45805">
    <property type="entry name" value="NUCLEAR HORMONE RECEPTOR HR3-RELATED"/>
    <property type="match status" value="1"/>
</dbReference>
<evidence type="ECO:0000256" key="3">
    <source>
        <dbReference type="ARBA" id="ARBA00022771"/>
    </source>
</evidence>
<proteinExistence type="predicted"/>
<dbReference type="Gene3D" id="3.30.50.10">
    <property type="entry name" value="Erythroid Transcription Factor GATA-1, subunit A"/>
    <property type="match status" value="1"/>
</dbReference>
<protein>
    <recommendedName>
        <fullName evidence="11">Nuclear receptor domain-containing protein</fullName>
    </recommendedName>
</protein>
<keyword evidence="5" id="KW-0805">Transcription regulation</keyword>
<dbReference type="InterPro" id="IPR013088">
    <property type="entry name" value="Znf_NHR/GATA"/>
</dbReference>
<evidence type="ECO:0000256" key="2">
    <source>
        <dbReference type="ARBA" id="ARBA00022723"/>
    </source>
</evidence>
<keyword evidence="7" id="KW-0804">Transcription</keyword>
<dbReference type="STRING" id="34508.A0A4U5N3T9"/>
<dbReference type="InterPro" id="IPR001628">
    <property type="entry name" value="Znf_hrmn_rcpt"/>
</dbReference>
<evidence type="ECO:0000313" key="12">
    <source>
        <dbReference type="EMBL" id="TKR76843.1"/>
    </source>
</evidence>
<comment type="subcellular location">
    <subcellularLocation>
        <location evidence="1">Nucleus</location>
    </subcellularLocation>
</comment>
<dbReference type="PROSITE" id="PS51030">
    <property type="entry name" value="NUCLEAR_REC_DBD_2"/>
    <property type="match status" value="1"/>
</dbReference>
<dbReference type="GO" id="GO:0000978">
    <property type="term" value="F:RNA polymerase II cis-regulatory region sequence-specific DNA binding"/>
    <property type="evidence" value="ECO:0007669"/>
    <property type="project" value="TreeGrafter"/>
</dbReference>
<evidence type="ECO:0000256" key="10">
    <source>
        <dbReference type="SAM" id="Coils"/>
    </source>
</evidence>
<evidence type="ECO:0000313" key="13">
    <source>
        <dbReference type="Proteomes" id="UP000298663"/>
    </source>
</evidence>
<dbReference type="OrthoDB" id="5771769at2759"/>
<name>A0A4U5N3T9_STECR</name>
<feature type="domain" description="Nuclear receptor" evidence="11">
    <location>
        <begin position="26"/>
        <end position="102"/>
    </location>
</feature>
<organism evidence="12 13">
    <name type="scientific">Steinernema carpocapsae</name>
    <name type="common">Entomopathogenic nematode</name>
    <dbReference type="NCBI Taxonomy" id="34508"/>
    <lineage>
        <taxon>Eukaryota</taxon>
        <taxon>Metazoa</taxon>
        <taxon>Ecdysozoa</taxon>
        <taxon>Nematoda</taxon>
        <taxon>Chromadorea</taxon>
        <taxon>Rhabditida</taxon>
        <taxon>Tylenchina</taxon>
        <taxon>Panagrolaimomorpha</taxon>
        <taxon>Strongyloidoidea</taxon>
        <taxon>Steinernematidae</taxon>
        <taxon>Steinernema</taxon>
    </lineage>
</organism>
<dbReference type="PROSITE" id="PS00031">
    <property type="entry name" value="NUCLEAR_REC_DBD_1"/>
    <property type="match status" value="1"/>
</dbReference>
<comment type="caution">
    <text evidence="12">The sequence shown here is derived from an EMBL/GenBank/DDBJ whole genome shotgun (WGS) entry which is preliminary data.</text>
</comment>
<evidence type="ECO:0000259" key="11">
    <source>
        <dbReference type="PROSITE" id="PS51030"/>
    </source>
</evidence>
<dbReference type="PANTHER" id="PTHR45805:SF2">
    <property type="entry name" value="NUCLEAR HORMONE RECEPTOR HR3-RELATED"/>
    <property type="match status" value="1"/>
</dbReference>
<dbReference type="PRINTS" id="PR00047">
    <property type="entry name" value="STROIDFINGER"/>
</dbReference>